<organism evidence="1 2">
    <name type="scientific">Salegentibacter salarius</name>
    <dbReference type="NCBI Taxonomy" id="435906"/>
    <lineage>
        <taxon>Bacteria</taxon>
        <taxon>Pseudomonadati</taxon>
        <taxon>Bacteroidota</taxon>
        <taxon>Flavobacteriia</taxon>
        <taxon>Flavobacteriales</taxon>
        <taxon>Flavobacteriaceae</taxon>
        <taxon>Salegentibacter</taxon>
    </lineage>
</organism>
<gene>
    <name evidence="1" type="ORF">BHS39_04020</name>
</gene>
<evidence type="ECO:0000313" key="1">
    <source>
        <dbReference type="EMBL" id="OEY71839.1"/>
    </source>
</evidence>
<evidence type="ECO:0008006" key="3">
    <source>
        <dbReference type="Google" id="ProtNLM"/>
    </source>
</evidence>
<dbReference type="Gene3D" id="3.10.620.30">
    <property type="match status" value="1"/>
</dbReference>
<dbReference type="Gene3D" id="2.60.120.1130">
    <property type="match status" value="1"/>
</dbReference>
<accession>A0ABX3BF96</accession>
<keyword evidence="2" id="KW-1185">Reference proteome</keyword>
<dbReference type="Proteomes" id="UP000176009">
    <property type="component" value="Unassembled WGS sequence"/>
</dbReference>
<sequence>MMKHFYFFIISLFSVCLLQAQDYKFGKVSEEEVLEKEHPEFKEANAAILFREHRVYYDIQRNSGLRLITEVHERIKIYNKEGFDWATKTISAYQNGTETEDIGSIKGYTYNMVDGKLVDEKLRKNGIFKEEASKYSLKTKFTMPAVSEGSVIEYTYTIRSPFVTSIDDVPLQFEIPVNRLEAQVKIPEFFGFRMHYNPKSPIVFPIDKKRESFTYNYTQKTRSGQRIVKTDYSQESIDYMLDVYGFKRDNIPPLKKEIYVDYLQNYAAYLRWELQYTKFPDSPIENYSRTWEGVAKSIYNDAGLKQEVNRTNFFDTDLDQLLAETKDRPGKLAKIFTYVKNKTTWNDFIGFQAENGIKTAYKYGKGNTGDINLLLVSMLRYAGFDANPVLVSTKAHGIPIYPTRNGFNYVVAAIEDQGEIILMDATDKNVAIGELPERAMNWQGRIIREDGSSDWVNLMPTVKSQNTTMLNMQFDEEMVLKGKSVRNINGLHAKKFRDNYVGLANEDYVQVLEKNKGNIVISDVAISNEKAIGENIKQSYNFELRDAMEVINEKIYFKPMVFAGLNENPFKGEERSYPIFFDFPSSDSKTINLLIPEGYEVESLPESAIVNLKNGEGVFKFVVSLNGRFLRIESSLDMNNMVYTSLDYEGLKNFYGEMVNKHSEAIVLSKS</sequence>
<comment type="caution">
    <text evidence="1">The sequence shown here is derived from an EMBL/GenBank/DDBJ whole genome shotgun (WGS) entry which is preliminary data.</text>
</comment>
<evidence type="ECO:0000313" key="2">
    <source>
        <dbReference type="Proteomes" id="UP000176009"/>
    </source>
</evidence>
<proteinExistence type="predicted"/>
<dbReference type="EMBL" id="MJBR01000034">
    <property type="protein sequence ID" value="OEY71839.1"/>
    <property type="molecule type" value="Genomic_DNA"/>
</dbReference>
<reference evidence="1 2" key="1">
    <citation type="submission" date="2016-09" db="EMBL/GenBank/DDBJ databases">
        <title>Genome Sequence of Salegentibacter salarius,Isolated from a Marine Solar Saltern of the Yellow Sea in South Korea.</title>
        <authorList>
            <person name="Zheng Q."/>
            <person name="Liu Y."/>
        </authorList>
    </citation>
    <scope>NUCLEOTIDE SEQUENCE [LARGE SCALE GENOMIC DNA]</scope>
    <source>
        <strain evidence="1 2">KCTC 12974</strain>
    </source>
</reference>
<name>A0ABX3BF96_9FLAO</name>
<protein>
    <recommendedName>
        <fullName evidence="3">DUF3857 domain-containing protein</fullName>
    </recommendedName>
</protein>
<dbReference type="Gene3D" id="2.60.40.3140">
    <property type="match status" value="1"/>
</dbReference>